<accession>A0ABN0G514</accession>
<dbReference type="EMBL" id="JH692063">
    <property type="protein sequence ID" value="EIP87318.1"/>
    <property type="molecule type" value="Genomic_DNA"/>
</dbReference>
<evidence type="ECO:0008006" key="3">
    <source>
        <dbReference type="Google" id="ProtNLM"/>
    </source>
</evidence>
<dbReference type="Pfam" id="PF07040">
    <property type="entry name" value="DUF1326"/>
    <property type="match status" value="1"/>
</dbReference>
<reference evidence="2" key="1">
    <citation type="journal article" date="2012" name="J. Bacteriol.">
        <title>Revised Genome Sequence of Burkholderia thailandensis MSMB43 with Improved Annotation.</title>
        <authorList>
            <person name="Zhuo Y."/>
            <person name="Liu L."/>
            <person name="Wang Q."/>
            <person name="Liu X."/>
            <person name="Ren B."/>
            <person name="Liu M."/>
            <person name="Ni P."/>
            <person name="Cheng Y.Q."/>
            <person name="Zhang L."/>
        </authorList>
    </citation>
    <scope>NUCLEOTIDE SEQUENCE [LARGE SCALE GENOMIC DNA]</scope>
    <source>
        <strain evidence="2">MSMB43</strain>
    </source>
</reference>
<keyword evidence="2" id="KW-1185">Reference proteome</keyword>
<evidence type="ECO:0000313" key="2">
    <source>
        <dbReference type="Proteomes" id="UP000004682"/>
    </source>
</evidence>
<gene>
    <name evidence="1" type="ORF">A33K_15335</name>
</gene>
<dbReference type="InterPro" id="IPR009758">
    <property type="entry name" value="DUF1326"/>
</dbReference>
<evidence type="ECO:0000313" key="1">
    <source>
        <dbReference type="EMBL" id="EIP87318.1"/>
    </source>
</evidence>
<protein>
    <recommendedName>
        <fullName evidence="3">DUF1326 domain-containing protein</fullName>
    </recommendedName>
</protein>
<name>A0ABN0G514_9BURK</name>
<proteinExistence type="predicted"/>
<organism evidence="1 2">
    <name type="scientific">Burkholderia humptydooensis MSMB43</name>
    <dbReference type="NCBI Taxonomy" id="441157"/>
    <lineage>
        <taxon>Bacteria</taxon>
        <taxon>Pseudomonadati</taxon>
        <taxon>Pseudomonadota</taxon>
        <taxon>Betaproteobacteria</taxon>
        <taxon>Burkholderiales</taxon>
        <taxon>Burkholderiaceae</taxon>
        <taxon>Burkholderia</taxon>
        <taxon>pseudomallei group</taxon>
    </lineage>
</organism>
<sequence length="208" mass="22695">MFVAVEVIMSYSLEGRILEVCDCKVLCPCWIGEDPDNGTCRATVAYHYDKGRIDDVDVSGLTVAFAAFVPGNILQGNWRVIIFIDERATDAQFDALASVYRGERGGPLADFSKLFGDIIAIERAQIDFDVRDGRGTLKVGNTTYAELEPYLGPTGEPTKLVESIFSTIPGSPAFVGKAGTFRMQEQKLGIDLDLSGQNAIQGFFTFNS</sequence>
<dbReference type="Proteomes" id="UP000004682">
    <property type="component" value="Unassembled WGS sequence"/>
</dbReference>